<keyword evidence="1" id="KW-1133">Transmembrane helix</keyword>
<protein>
    <submittedName>
        <fullName evidence="3">PAP2 superfamily protein</fullName>
    </submittedName>
</protein>
<dbReference type="Proteomes" id="UP000238034">
    <property type="component" value="Unassembled WGS sequence"/>
</dbReference>
<evidence type="ECO:0000313" key="3">
    <source>
        <dbReference type="EMBL" id="PRY54521.1"/>
    </source>
</evidence>
<feature type="transmembrane region" description="Helical" evidence="1">
    <location>
        <begin position="62"/>
        <end position="86"/>
    </location>
</feature>
<evidence type="ECO:0000256" key="1">
    <source>
        <dbReference type="SAM" id="Phobius"/>
    </source>
</evidence>
<dbReference type="InterPro" id="IPR025749">
    <property type="entry name" value="Sphingomyelin_synth-like_dom"/>
</dbReference>
<proteinExistence type="predicted"/>
<dbReference type="EMBL" id="PVTH01000002">
    <property type="protein sequence ID" value="PRY54521.1"/>
    <property type="molecule type" value="Genomic_DNA"/>
</dbReference>
<accession>A0A2T0U9A9</accession>
<organism evidence="3 4">
    <name type="scientific">Arcticibacter pallidicorallinus</name>
    <dbReference type="NCBI Taxonomy" id="1259464"/>
    <lineage>
        <taxon>Bacteria</taxon>
        <taxon>Pseudomonadati</taxon>
        <taxon>Bacteroidota</taxon>
        <taxon>Sphingobacteriia</taxon>
        <taxon>Sphingobacteriales</taxon>
        <taxon>Sphingobacteriaceae</taxon>
        <taxon>Arcticibacter</taxon>
    </lineage>
</organism>
<evidence type="ECO:0000313" key="4">
    <source>
        <dbReference type="Proteomes" id="UP000238034"/>
    </source>
</evidence>
<keyword evidence="1" id="KW-0472">Membrane</keyword>
<reference evidence="3 4" key="1">
    <citation type="submission" date="2018-03" db="EMBL/GenBank/DDBJ databases">
        <title>Genomic Encyclopedia of Type Strains, Phase III (KMG-III): the genomes of soil and plant-associated and newly described type strains.</title>
        <authorList>
            <person name="Whitman W."/>
        </authorList>
    </citation>
    <scope>NUCLEOTIDE SEQUENCE [LARGE SCALE GENOMIC DNA]</scope>
    <source>
        <strain evidence="3 4">CGMCC 1.9313</strain>
    </source>
</reference>
<feature type="transmembrane region" description="Helical" evidence="1">
    <location>
        <begin position="98"/>
        <end position="119"/>
    </location>
</feature>
<evidence type="ECO:0000259" key="2">
    <source>
        <dbReference type="Pfam" id="PF14360"/>
    </source>
</evidence>
<keyword evidence="1" id="KW-0812">Transmembrane</keyword>
<dbReference type="OrthoDB" id="792641at2"/>
<feature type="transmembrane region" description="Helical" evidence="1">
    <location>
        <begin position="148"/>
        <end position="164"/>
    </location>
</feature>
<dbReference type="AlphaFoldDB" id="A0A2T0U9A9"/>
<feature type="transmembrane region" description="Helical" evidence="1">
    <location>
        <begin position="171"/>
        <end position="189"/>
    </location>
</feature>
<dbReference type="Pfam" id="PF14360">
    <property type="entry name" value="PAP2_C"/>
    <property type="match status" value="1"/>
</dbReference>
<feature type="domain" description="Sphingomyelin synthase-like" evidence="2">
    <location>
        <begin position="147"/>
        <end position="208"/>
    </location>
</feature>
<name>A0A2T0U9A9_9SPHI</name>
<sequence>MIRHDVKEETLTLSGQWALAWQSALFRQRLLVAIGILLCLTPIFPLFYQYIEKREGQVYDDILLQIIPSIDVSIPIFMITWGMALFTLSRVIKVPGIFLSLLYGIIVLNISRFISISLVPLDPPAGLIDIWDPITDMFYGETYVTKDLFYSGHTATQFLFFLFLKKKSDKALALISTILMGLLVMVQHVHYTVDVVFAPPLTYLCYLVATRLSRIEPFTDKNRPFTE</sequence>
<dbReference type="RefSeq" id="WP_106291785.1">
    <property type="nucleotide sequence ID" value="NZ_PVTH01000002.1"/>
</dbReference>
<keyword evidence="4" id="KW-1185">Reference proteome</keyword>
<comment type="caution">
    <text evidence="3">The sequence shown here is derived from an EMBL/GenBank/DDBJ whole genome shotgun (WGS) entry which is preliminary data.</text>
</comment>
<gene>
    <name evidence="3" type="ORF">B0I27_102288</name>
</gene>
<feature type="transmembrane region" description="Helical" evidence="1">
    <location>
        <begin position="30"/>
        <end position="50"/>
    </location>
</feature>